<evidence type="ECO:0000259" key="2">
    <source>
        <dbReference type="Pfam" id="PF02311"/>
    </source>
</evidence>
<dbReference type="AlphaFoldDB" id="A0A1R0XI46"/>
<sequence>MLNHLSSTLSGYKPPNMHRWGPGVRDIYALHYIESGRGTLETLEAFLSLKAGDSFIIFPENEVYYYPDPMDPWEYV</sequence>
<comment type="caution">
    <text evidence="3">The sequence shown here is derived from an EMBL/GenBank/DDBJ whole genome shotgun (WGS) entry which is preliminary data.</text>
</comment>
<protein>
    <recommendedName>
        <fullName evidence="2">AraC-type arabinose-binding/dimerisation domain-containing protein</fullName>
    </recommendedName>
</protein>
<accession>A0A1R0XI46</accession>
<dbReference type="Pfam" id="PF02311">
    <property type="entry name" value="AraC_binding"/>
    <property type="match status" value="1"/>
</dbReference>
<dbReference type="InterPro" id="IPR003313">
    <property type="entry name" value="AraC-bd"/>
</dbReference>
<proteinExistence type="predicted"/>
<reference evidence="3 4" key="1">
    <citation type="submission" date="2016-10" db="EMBL/GenBank/DDBJ databases">
        <title>Paenibacillus species isolates.</title>
        <authorList>
            <person name="Beno S.M."/>
        </authorList>
    </citation>
    <scope>NUCLEOTIDE SEQUENCE [LARGE SCALE GENOMIC DNA]</scope>
    <source>
        <strain evidence="3 4">FSL H7-0710</strain>
    </source>
</reference>
<organism evidence="3 4">
    <name type="scientific">Paenibacillus odorifer</name>
    <dbReference type="NCBI Taxonomy" id="189426"/>
    <lineage>
        <taxon>Bacteria</taxon>
        <taxon>Bacillati</taxon>
        <taxon>Bacillota</taxon>
        <taxon>Bacilli</taxon>
        <taxon>Bacillales</taxon>
        <taxon>Paenibacillaceae</taxon>
        <taxon>Paenibacillus</taxon>
    </lineage>
</organism>
<dbReference type="GO" id="GO:0006355">
    <property type="term" value="P:regulation of DNA-templated transcription"/>
    <property type="evidence" value="ECO:0007669"/>
    <property type="project" value="InterPro"/>
</dbReference>
<evidence type="ECO:0000256" key="1">
    <source>
        <dbReference type="ARBA" id="ARBA00023125"/>
    </source>
</evidence>
<dbReference type="EMBL" id="MPTC01000051">
    <property type="protein sequence ID" value="OMD34732.1"/>
    <property type="molecule type" value="Genomic_DNA"/>
</dbReference>
<dbReference type="GO" id="GO:0003677">
    <property type="term" value="F:DNA binding"/>
    <property type="evidence" value="ECO:0007669"/>
    <property type="project" value="UniProtKB-KW"/>
</dbReference>
<evidence type="ECO:0000313" key="3">
    <source>
        <dbReference type="EMBL" id="OMD34732.1"/>
    </source>
</evidence>
<dbReference type="CDD" id="cd06986">
    <property type="entry name" value="cupin_MmsR-like_N"/>
    <property type="match status" value="1"/>
</dbReference>
<keyword evidence="1" id="KW-0238">DNA-binding</keyword>
<dbReference type="RefSeq" id="WP_076121793.1">
    <property type="nucleotide sequence ID" value="NZ_MPTC01000051.1"/>
</dbReference>
<evidence type="ECO:0000313" key="4">
    <source>
        <dbReference type="Proteomes" id="UP000187439"/>
    </source>
</evidence>
<dbReference type="SUPFAM" id="SSF51215">
    <property type="entry name" value="Regulatory protein AraC"/>
    <property type="match status" value="1"/>
</dbReference>
<name>A0A1R0XI46_9BACL</name>
<dbReference type="InterPro" id="IPR037923">
    <property type="entry name" value="HTH-like"/>
</dbReference>
<dbReference type="Proteomes" id="UP000187439">
    <property type="component" value="Unassembled WGS sequence"/>
</dbReference>
<gene>
    <name evidence="3" type="ORF">BSK52_28720</name>
</gene>
<feature type="domain" description="AraC-type arabinose-binding/dimerisation" evidence="2">
    <location>
        <begin position="16"/>
        <end position="75"/>
    </location>
</feature>